<proteinExistence type="predicted"/>
<organism evidence="1 2">
    <name type="scientific">Rheinheimera marina</name>
    <dbReference type="NCBI Taxonomy" id="1774958"/>
    <lineage>
        <taxon>Bacteria</taxon>
        <taxon>Pseudomonadati</taxon>
        <taxon>Pseudomonadota</taxon>
        <taxon>Gammaproteobacteria</taxon>
        <taxon>Chromatiales</taxon>
        <taxon>Chromatiaceae</taxon>
        <taxon>Rheinheimera</taxon>
    </lineage>
</organism>
<dbReference type="Gene3D" id="3.10.450.140">
    <property type="entry name" value="dsDNA mimic, putative"/>
    <property type="match status" value="1"/>
</dbReference>
<dbReference type="InterPro" id="IPR007376">
    <property type="entry name" value="dsDNA_mimic_put"/>
</dbReference>
<sequence>MSTPELELWTLDELCDHAFVIFEELAEENLSPADFQLYLQHADASAFVDLVDATAEWEDWFAVELEPELHLEARIGLAEVAGQPEILLARILLSKEKHETLCHARWRGQE</sequence>
<accession>A0ABV9JLA7</accession>
<comment type="caution">
    <text evidence="1">The sequence shown here is derived from an EMBL/GenBank/DDBJ whole genome shotgun (WGS) entry which is preliminary data.</text>
</comment>
<dbReference type="EMBL" id="JBHSGB010000006">
    <property type="protein sequence ID" value="MFC4655026.1"/>
    <property type="molecule type" value="Genomic_DNA"/>
</dbReference>
<name>A0ABV9JLA7_9GAMM</name>
<dbReference type="InterPro" id="IPR036763">
    <property type="entry name" value="Put_dsDNA_mimic_sf"/>
</dbReference>
<evidence type="ECO:0000313" key="1">
    <source>
        <dbReference type="EMBL" id="MFC4655026.1"/>
    </source>
</evidence>
<reference evidence="2" key="1">
    <citation type="journal article" date="2019" name="Int. J. Syst. Evol. Microbiol.">
        <title>The Global Catalogue of Microorganisms (GCM) 10K type strain sequencing project: providing services to taxonomists for standard genome sequencing and annotation.</title>
        <authorList>
            <consortium name="The Broad Institute Genomics Platform"/>
            <consortium name="The Broad Institute Genome Sequencing Center for Infectious Disease"/>
            <person name="Wu L."/>
            <person name="Ma J."/>
        </authorList>
    </citation>
    <scope>NUCLEOTIDE SEQUENCE [LARGE SCALE GENOMIC DNA]</scope>
    <source>
        <strain evidence="2">DT28</strain>
    </source>
</reference>
<dbReference type="Proteomes" id="UP001595962">
    <property type="component" value="Unassembled WGS sequence"/>
</dbReference>
<evidence type="ECO:0000313" key="2">
    <source>
        <dbReference type="Proteomes" id="UP001595962"/>
    </source>
</evidence>
<protein>
    <submittedName>
        <fullName evidence="1">DUF440 family protein</fullName>
    </submittedName>
</protein>
<gene>
    <name evidence="1" type="ORF">ACFO3I_08370</name>
</gene>
<dbReference type="SUPFAM" id="SSF102816">
    <property type="entry name" value="Putative dsDNA mimic"/>
    <property type="match status" value="1"/>
</dbReference>
<dbReference type="Pfam" id="PF04269">
    <property type="entry name" value="DUF440"/>
    <property type="match status" value="1"/>
</dbReference>
<dbReference type="RefSeq" id="WP_377333274.1">
    <property type="nucleotide sequence ID" value="NZ_JBHSGB010000006.1"/>
</dbReference>
<keyword evidence="2" id="KW-1185">Reference proteome</keyword>